<dbReference type="SUPFAM" id="SSF88723">
    <property type="entry name" value="PIN domain-like"/>
    <property type="match status" value="1"/>
</dbReference>
<organism evidence="2 3">
    <name type="scientific">Neoaquamicrobium microcysteis</name>
    <dbReference type="NCBI Taxonomy" id="2682781"/>
    <lineage>
        <taxon>Bacteria</taxon>
        <taxon>Pseudomonadati</taxon>
        <taxon>Pseudomonadota</taxon>
        <taxon>Alphaproteobacteria</taxon>
        <taxon>Hyphomicrobiales</taxon>
        <taxon>Phyllobacteriaceae</taxon>
        <taxon>Neoaquamicrobium</taxon>
    </lineage>
</organism>
<evidence type="ECO:0000313" key="3">
    <source>
        <dbReference type="Proteomes" id="UP000323258"/>
    </source>
</evidence>
<dbReference type="OrthoDB" id="6637310at2"/>
<dbReference type="Pfam" id="PF01850">
    <property type="entry name" value="PIN"/>
    <property type="match status" value="1"/>
</dbReference>
<evidence type="ECO:0000313" key="2">
    <source>
        <dbReference type="EMBL" id="TYR32012.1"/>
    </source>
</evidence>
<dbReference type="PANTHER" id="PTHR39664">
    <property type="match status" value="1"/>
</dbReference>
<dbReference type="PANTHER" id="PTHR39664:SF2">
    <property type="entry name" value="NUCLEIC ACID-BINDING PROTEIN, CONTAINING PIN DOMAIN-RELATED"/>
    <property type="match status" value="1"/>
</dbReference>
<dbReference type="InterPro" id="IPR029060">
    <property type="entry name" value="PIN-like_dom_sf"/>
</dbReference>
<dbReference type="Proteomes" id="UP000323258">
    <property type="component" value="Unassembled WGS sequence"/>
</dbReference>
<comment type="caution">
    <text evidence="2">The sequence shown here is derived from an EMBL/GenBank/DDBJ whole genome shotgun (WGS) entry which is preliminary data.</text>
</comment>
<gene>
    <name evidence="2" type="ORF">FY036_13065</name>
</gene>
<protein>
    <submittedName>
        <fullName evidence="2">Type II toxin-antitoxin system VapC family toxin</fullName>
    </submittedName>
</protein>
<dbReference type="EMBL" id="VSZS01000063">
    <property type="protein sequence ID" value="TYR32012.1"/>
    <property type="molecule type" value="Genomic_DNA"/>
</dbReference>
<dbReference type="Gene3D" id="3.40.50.1010">
    <property type="entry name" value="5'-nuclease"/>
    <property type="match status" value="1"/>
</dbReference>
<dbReference type="CDD" id="cd18683">
    <property type="entry name" value="PIN_VapC-like"/>
    <property type="match status" value="1"/>
</dbReference>
<keyword evidence="3" id="KW-1185">Reference proteome</keyword>
<accession>A0A5D4GVH1</accession>
<reference evidence="2 3" key="1">
    <citation type="submission" date="2019-08" db="EMBL/GenBank/DDBJ databases">
        <authorList>
            <person name="Seo Y.L."/>
        </authorList>
    </citation>
    <scope>NUCLEOTIDE SEQUENCE [LARGE SCALE GENOMIC DNA]</scope>
    <source>
        <strain evidence="2 3">MaA-C15</strain>
    </source>
</reference>
<dbReference type="AlphaFoldDB" id="A0A5D4GVH1"/>
<reference evidence="2 3" key="2">
    <citation type="submission" date="2019-09" db="EMBL/GenBank/DDBJ databases">
        <title>Mesorhizobium sp. MaA-C15 isolated from Microcystis aeruginosa.</title>
        <authorList>
            <person name="Jeong S.E."/>
            <person name="Jin H.M."/>
            <person name="Jeon C.O."/>
        </authorList>
    </citation>
    <scope>NUCLEOTIDE SEQUENCE [LARGE SCALE GENOMIC DNA]</scope>
    <source>
        <strain evidence="2 3">MaA-C15</strain>
    </source>
</reference>
<name>A0A5D4GVH1_9HYPH</name>
<proteinExistence type="predicted"/>
<sequence length="135" mass="14402">MRITADTNLLVRIAVKDDLEQARVAFELLSSADLVVIPLPCLCEVVWVLDSIYNFSNAELEMAIRAIVEPRNAVVDTAVVEAGLTMLSLGGDFADAVIAAAGNIRGGEMFVSFDRKAVSRLSAMGFSAGTPRDLA</sequence>
<dbReference type="InterPro" id="IPR002716">
    <property type="entry name" value="PIN_dom"/>
</dbReference>
<feature type="domain" description="PIN" evidence="1">
    <location>
        <begin position="5"/>
        <end position="116"/>
    </location>
</feature>
<evidence type="ECO:0000259" key="1">
    <source>
        <dbReference type="Pfam" id="PF01850"/>
    </source>
</evidence>
<dbReference type="RefSeq" id="WP_148915169.1">
    <property type="nucleotide sequence ID" value="NZ_VSZS01000063.1"/>
</dbReference>